<feature type="transmembrane region" description="Helical" evidence="1">
    <location>
        <begin position="35"/>
        <end position="51"/>
    </location>
</feature>
<evidence type="ECO:0000313" key="2">
    <source>
        <dbReference type="EMBL" id="MBB6062324.1"/>
    </source>
</evidence>
<feature type="transmembrane region" description="Helical" evidence="1">
    <location>
        <begin position="57"/>
        <end position="75"/>
    </location>
</feature>
<accession>A0A841GME4</accession>
<dbReference type="Proteomes" id="UP000555828">
    <property type="component" value="Unassembled WGS sequence"/>
</dbReference>
<reference evidence="2 3" key="1">
    <citation type="submission" date="2020-08" db="EMBL/GenBank/DDBJ databases">
        <title>Genomic Encyclopedia of Type Strains, Phase IV (KMG-IV): sequencing the most valuable type-strain genomes for metagenomic binning, comparative biology and taxonomic classification.</title>
        <authorList>
            <person name="Goeker M."/>
        </authorList>
    </citation>
    <scope>NUCLEOTIDE SEQUENCE [LARGE SCALE GENOMIC DNA]</scope>
    <source>
        <strain evidence="2 3">DSM 13481</strain>
    </source>
</reference>
<keyword evidence="1" id="KW-0472">Membrane</keyword>
<evidence type="ECO:0000313" key="3">
    <source>
        <dbReference type="Proteomes" id="UP000555828"/>
    </source>
</evidence>
<protein>
    <submittedName>
        <fullName evidence="2">Uncharacterized protein</fullName>
    </submittedName>
</protein>
<feature type="transmembrane region" description="Helical" evidence="1">
    <location>
        <begin position="87"/>
        <end position="111"/>
    </location>
</feature>
<organism evidence="2 3">
    <name type="scientific">Thermosipho japonicus</name>
    <dbReference type="NCBI Taxonomy" id="90323"/>
    <lineage>
        <taxon>Bacteria</taxon>
        <taxon>Thermotogati</taxon>
        <taxon>Thermotogota</taxon>
        <taxon>Thermotogae</taxon>
        <taxon>Thermotogales</taxon>
        <taxon>Fervidobacteriaceae</taxon>
        <taxon>Thermosipho</taxon>
    </lineage>
</organism>
<gene>
    <name evidence="2" type="ORF">HNP65_000746</name>
</gene>
<keyword evidence="1" id="KW-0812">Transmembrane</keyword>
<keyword evidence="1" id="KW-1133">Transmembrane helix</keyword>
<feature type="transmembrane region" description="Helical" evidence="1">
    <location>
        <begin position="6"/>
        <end position="23"/>
    </location>
</feature>
<sequence>MIETIFTLVFIVFFRFVVLKFLGYDRKSVLLKDSEFWSVLIFVGIVLSIFLDKSNYLLYILVLLGILMNVFNYISYRLTFTSMLSRIFIFLILLFPKYIWIISIFAIFSIYRMKKTPIYNWIYNSKVAEQIAKTCEKGEYTGKPIIVFTPFKRTAIFYGKGFTVNVKEDKAIFRISRKTHKLLGSPKLSEFCEKFSEYIRGWLNDKSKEFN</sequence>
<proteinExistence type="predicted"/>
<comment type="caution">
    <text evidence="2">The sequence shown here is derived from an EMBL/GenBank/DDBJ whole genome shotgun (WGS) entry which is preliminary data.</text>
</comment>
<name>A0A841GME4_9BACT</name>
<evidence type="ECO:0000256" key="1">
    <source>
        <dbReference type="SAM" id="Phobius"/>
    </source>
</evidence>
<dbReference type="RefSeq" id="WP_184618989.1">
    <property type="nucleotide sequence ID" value="NZ_JACHEX010000001.1"/>
</dbReference>
<dbReference type="AlphaFoldDB" id="A0A841GME4"/>
<dbReference type="EMBL" id="JACHEX010000001">
    <property type="protein sequence ID" value="MBB6062324.1"/>
    <property type="molecule type" value="Genomic_DNA"/>
</dbReference>
<keyword evidence="3" id="KW-1185">Reference proteome</keyword>